<dbReference type="GeneID" id="14308079"/>
<dbReference type="Proteomes" id="UP000010824">
    <property type="component" value="Chromosome"/>
</dbReference>
<dbReference type="PANTHER" id="PTHR21087:SF16">
    <property type="entry name" value="SHIKIMATE KINASE 1, CHLOROPLASTIC"/>
    <property type="match status" value="1"/>
</dbReference>
<keyword evidence="8" id="KW-1185">Reference proteome</keyword>
<dbReference type="InterPro" id="IPR000623">
    <property type="entry name" value="Shikimate_kinase/TSH1"/>
</dbReference>
<name>L0HDD3_METFS</name>
<dbReference type="HAMAP" id="MF_00109">
    <property type="entry name" value="Shikimate_kinase"/>
    <property type="match status" value="1"/>
</dbReference>
<keyword evidence="3" id="KW-0547">Nucleotide-binding</keyword>
<keyword evidence="5" id="KW-0067">ATP-binding</keyword>
<dbReference type="InterPro" id="IPR031322">
    <property type="entry name" value="Shikimate/glucono_kinase"/>
</dbReference>
<keyword evidence="2" id="KW-0808">Transferase</keyword>
<organism evidence="7 8">
    <name type="scientific">Methanoregula formicica (strain DSM 22288 / NBRC 105244 / SMSP)</name>
    <dbReference type="NCBI Taxonomy" id="593750"/>
    <lineage>
        <taxon>Archaea</taxon>
        <taxon>Methanobacteriati</taxon>
        <taxon>Methanobacteriota</taxon>
        <taxon>Stenosarchaea group</taxon>
        <taxon>Methanomicrobia</taxon>
        <taxon>Methanomicrobiales</taxon>
        <taxon>Methanoregulaceae</taxon>
        <taxon>Methanoregula</taxon>
    </lineage>
</organism>
<evidence type="ECO:0000256" key="1">
    <source>
        <dbReference type="ARBA" id="ARBA00022605"/>
    </source>
</evidence>
<dbReference type="InParanoid" id="L0HDD3"/>
<dbReference type="PRINTS" id="PR01100">
    <property type="entry name" value="SHIKIMTKNASE"/>
</dbReference>
<dbReference type="STRING" id="593750.Metfor_1690"/>
<dbReference type="Gene3D" id="3.40.50.300">
    <property type="entry name" value="P-loop containing nucleotide triphosphate hydrolases"/>
    <property type="match status" value="1"/>
</dbReference>
<evidence type="ECO:0000256" key="3">
    <source>
        <dbReference type="ARBA" id="ARBA00022741"/>
    </source>
</evidence>
<keyword evidence="1" id="KW-0028">Amino-acid biosynthesis</keyword>
<evidence type="ECO:0000313" key="8">
    <source>
        <dbReference type="Proteomes" id="UP000010824"/>
    </source>
</evidence>
<dbReference type="AlphaFoldDB" id="L0HDD3"/>
<proteinExistence type="inferred from homology"/>
<evidence type="ECO:0000256" key="5">
    <source>
        <dbReference type="ARBA" id="ARBA00022840"/>
    </source>
</evidence>
<dbReference type="KEGG" id="mfo:Metfor_1690"/>
<dbReference type="PANTHER" id="PTHR21087">
    <property type="entry name" value="SHIKIMATE KINASE"/>
    <property type="match status" value="1"/>
</dbReference>
<evidence type="ECO:0000256" key="4">
    <source>
        <dbReference type="ARBA" id="ARBA00022777"/>
    </source>
</evidence>
<dbReference type="GO" id="GO:0005524">
    <property type="term" value="F:ATP binding"/>
    <property type="evidence" value="ECO:0007669"/>
    <property type="project" value="UniProtKB-KW"/>
</dbReference>
<dbReference type="SUPFAM" id="SSF52540">
    <property type="entry name" value="P-loop containing nucleoside triphosphate hydrolases"/>
    <property type="match status" value="1"/>
</dbReference>
<dbReference type="HOGENOM" id="CLU_057607_4_1_2"/>
<accession>L0HDD3</accession>
<sequence precursor="true">MKNIVLIGMPGAGKSTIGVVLAKALKKKFVDTDLLIQEETGRALQEILDTDGTATFRKIEEDVIISHRFHNTVIATGGSVVLSPKAMEHLKTDGIIVYLKVSLPEIEKRLVNIRTRGIVLETGQTLQAVYDQRVPLYEQYADITVDCSGHDFERVVAKILERM</sequence>
<keyword evidence="4 7" id="KW-0418">Kinase</keyword>
<dbReference type="GO" id="GO:0005829">
    <property type="term" value="C:cytosol"/>
    <property type="evidence" value="ECO:0007669"/>
    <property type="project" value="TreeGrafter"/>
</dbReference>
<dbReference type="InterPro" id="IPR027417">
    <property type="entry name" value="P-loop_NTPase"/>
</dbReference>
<reference evidence="8" key="1">
    <citation type="submission" date="2011-12" db="EMBL/GenBank/DDBJ databases">
        <title>Complete sequence of Methanoregula formicicum SMSP.</title>
        <authorList>
            <person name="Lucas S."/>
            <person name="Han J."/>
            <person name="Lapidus A."/>
            <person name="Cheng J.-F."/>
            <person name="Goodwin L."/>
            <person name="Pitluck S."/>
            <person name="Peters L."/>
            <person name="Ovchinnikova G."/>
            <person name="Teshima H."/>
            <person name="Detter J.C."/>
            <person name="Han C."/>
            <person name="Tapia R."/>
            <person name="Land M."/>
            <person name="Hauser L."/>
            <person name="Kyrpides N."/>
            <person name="Ivanova N."/>
            <person name="Pagani I."/>
            <person name="Imachi H."/>
            <person name="Tamaki H."/>
            <person name="Sekiguchi Y."/>
            <person name="Kamagata Y."/>
            <person name="Cadillo-Quiroz H."/>
            <person name="Zinder S."/>
            <person name="Liu W.-T."/>
            <person name="Woyke T."/>
        </authorList>
    </citation>
    <scope>NUCLEOTIDE SEQUENCE [LARGE SCALE GENOMIC DNA]</scope>
    <source>
        <strain evidence="8">DSM 22288 / NBRC 105244 / SMSP</strain>
    </source>
</reference>
<dbReference type="CDD" id="cd00464">
    <property type="entry name" value="SK"/>
    <property type="match status" value="1"/>
</dbReference>
<keyword evidence="6" id="KW-0057">Aromatic amino acid biosynthesis</keyword>
<evidence type="ECO:0000313" key="7">
    <source>
        <dbReference type="EMBL" id="AGB02717.1"/>
    </source>
</evidence>
<dbReference type="GO" id="GO:0009073">
    <property type="term" value="P:aromatic amino acid family biosynthetic process"/>
    <property type="evidence" value="ECO:0007669"/>
    <property type="project" value="UniProtKB-KW"/>
</dbReference>
<dbReference type="RefSeq" id="WP_015285680.1">
    <property type="nucleotide sequence ID" value="NC_019943.1"/>
</dbReference>
<dbReference type="Pfam" id="PF01202">
    <property type="entry name" value="SKI"/>
    <property type="match status" value="1"/>
</dbReference>
<evidence type="ECO:0000256" key="2">
    <source>
        <dbReference type="ARBA" id="ARBA00022679"/>
    </source>
</evidence>
<reference evidence="7 8" key="2">
    <citation type="journal article" date="2014" name="Genome Announc.">
        <title>Complete Genome Sequence of Methanoregula formicica SMSPT, a Mesophilic Hydrogenotrophic Methanogen Isolated from a Methanogenic Upflow Anaerobic Sludge Blanket Reactor.</title>
        <authorList>
            <person name="Yamamoto K."/>
            <person name="Tamaki H."/>
            <person name="Cadillo-Quiroz H."/>
            <person name="Imachi H."/>
            <person name="Kyrpides N."/>
            <person name="Woyke T."/>
            <person name="Goodwin L."/>
            <person name="Zinder S.H."/>
            <person name="Kamagata Y."/>
            <person name="Liu W.T."/>
        </authorList>
    </citation>
    <scope>NUCLEOTIDE SEQUENCE [LARGE SCALE GENOMIC DNA]</scope>
    <source>
        <strain evidence="8">DSM 22288 / NBRC 105244 / SMSP</strain>
    </source>
</reference>
<evidence type="ECO:0000256" key="6">
    <source>
        <dbReference type="ARBA" id="ARBA00023141"/>
    </source>
</evidence>
<gene>
    <name evidence="7" type="ordered locus">Metfor_1690</name>
</gene>
<dbReference type="eggNOG" id="arCOG01047">
    <property type="taxonomic scope" value="Archaea"/>
</dbReference>
<protein>
    <submittedName>
        <fullName evidence="7">Shikimate kinase</fullName>
    </submittedName>
</protein>
<dbReference type="GO" id="GO:0008652">
    <property type="term" value="P:amino acid biosynthetic process"/>
    <property type="evidence" value="ECO:0007669"/>
    <property type="project" value="UniProtKB-KW"/>
</dbReference>
<dbReference type="EMBL" id="CP003167">
    <property type="protein sequence ID" value="AGB02717.1"/>
    <property type="molecule type" value="Genomic_DNA"/>
</dbReference>
<dbReference type="GO" id="GO:0004765">
    <property type="term" value="F:shikimate kinase activity"/>
    <property type="evidence" value="ECO:0007669"/>
    <property type="project" value="TreeGrafter"/>
</dbReference>